<evidence type="ECO:0000313" key="3">
    <source>
        <dbReference type="Proteomes" id="UP001107558"/>
    </source>
</evidence>
<proteinExistence type="predicted"/>
<evidence type="ECO:0000256" key="1">
    <source>
        <dbReference type="SAM" id="SignalP"/>
    </source>
</evidence>
<feature type="signal peptide" evidence="1">
    <location>
        <begin position="1"/>
        <end position="26"/>
    </location>
</feature>
<keyword evidence="3" id="KW-1185">Reference proteome</keyword>
<sequence>MVQKSSIFWVLKEILTVSMFLTLISCKNQNFNYQTFEKSHKYQAQSVSKSMSDVIREFYIIDDIKFDFIVYGEKSKHIDDIIDEVTLELSQNEIPIIIKHFSNVSYWNHKLKQSAVIFMKSLENLENLHKVSEIFENNKITQIITSVPEKIKFLIYIEEIKTF</sequence>
<accession>A0A9J6BMA1</accession>
<reference evidence="2" key="1">
    <citation type="submission" date="2021-03" db="EMBL/GenBank/DDBJ databases">
        <title>Chromosome level genome of the anhydrobiotic midge Polypedilum vanderplanki.</title>
        <authorList>
            <person name="Yoshida Y."/>
            <person name="Kikawada T."/>
            <person name="Gusev O."/>
        </authorList>
    </citation>
    <scope>NUCLEOTIDE SEQUENCE</scope>
    <source>
        <strain evidence="2">NIAS01</strain>
        <tissue evidence="2">Whole body or cell culture</tissue>
    </source>
</reference>
<dbReference type="AlphaFoldDB" id="A0A9J6BMA1"/>
<comment type="caution">
    <text evidence="2">The sequence shown here is derived from an EMBL/GenBank/DDBJ whole genome shotgun (WGS) entry which is preliminary data.</text>
</comment>
<feature type="chain" id="PRO_5039890727" description="Lipoprotein" evidence="1">
    <location>
        <begin position="27"/>
        <end position="163"/>
    </location>
</feature>
<dbReference type="PROSITE" id="PS51257">
    <property type="entry name" value="PROKAR_LIPOPROTEIN"/>
    <property type="match status" value="1"/>
</dbReference>
<evidence type="ECO:0008006" key="4">
    <source>
        <dbReference type="Google" id="ProtNLM"/>
    </source>
</evidence>
<keyword evidence="1" id="KW-0732">Signal</keyword>
<protein>
    <recommendedName>
        <fullName evidence="4">Lipoprotein</fullName>
    </recommendedName>
</protein>
<gene>
    <name evidence="2" type="ORF">PVAND_001094</name>
</gene>
<name>A0A9J6BMA1_POLVA</name>
<organism evidence="2 3">
    <name type="scientific">Polypedilum vanderplanki</name>
    <name type="common">Sleeping chironomid midge</name>
    <dbReference type="NCBI Taxonomy" id="319348"/>
    <lineage>
        <taxon>Eukaryota</taxon>
        <taxon>Metazoa</taxon>
        <taxon>Ecdysozoa</taxon>
        <taxon>Arthropoda</taxon>
        <taxon>Hexapoda</taxon>
        <taxon>Insecta</taxon>
        <taxon>Pterygota</taxon>
        <taxon>Neoptera</taxon>
        <taxon>Endopterygota</taxon>
        <taxon>Diptera</taxon>
        <taxon>Nematocera</taxon>
        <taxon>Chironomoidea</taxon>
        <taxon>Chironomidae</taxon>
        <taxon>Chironominae</taxon>
        <taxon>Polypedilum</taxon>
        <taxon>Polypedilum</taxon>
    </lineage>
</organism>
<evidence type="ECO:0000313" key="2">
    <source>
        <dbReference type="EMBL" id="KAG5670861.1"/>
    </source>
</evidence>
<dbReference type="EMBL" id="JADBJN010000003">
    <property type="protein sequence ID" value="KAG5670861.1"/>
    <property type="molecule type" value="Genomic_DNA"/>
</dbReference>
<dbReference type="Proteomes" id="UP001107558">
    <property type="component" value="Chromosome 3"/>
</dbReference>